<name>A0A6H5H3Y0_9HEMI</name>
<dbReference type="AlphaFoldDB" id="A0A6H5H3Y0"/>
<organism evidence="2 3">
    <name type="scientific">Nesidiocoris tenuis</name>
    <dbReference type="NCBI Taxonomy" id="355587"/>
    <lineage>
        <taxon>Eukaryota</taxon>
        <taxon>Metazoa</taxon>
        <taxon>Ecdysozoa</taxon>
        <taxon>Arthropoda</taxon>
        <taxon>Hexapoda</taxon>
        <taxon>Insecta</taxon>
        <taxon>Pterygota</taxon>
        <taxon>Neoptera</taxon>
        <taxon>Paraneoptera</taxon>
        <taxon>Hemiptera</taxon>
        <taxon>Heteroptera</taxon>
        <taxon>Panheteroptera</taxon>
        <taxon>Cimicomorpha</taxon>
        <taxon>Miridae</taxon>
        <taxon>Dicyphina</taxon>
        <taxon>Nesidiocoris</taxon>
    </lineage>
</organism>
<protein>
    <submittedName>
        <fullName evidence="2">Uncharacterized protein</fullName>
    </submittedName>
</protein>
<gene>
    <name evidence="2" type="ORF">NTEN_LOCUS15235</name>
</gene>
<proteinExistence type="predicted"/>
<feature type="region of interest" description="Disordered" evidence="1">
    <location>
        <begin position="44"/>
        <end position="72"/>
    </location>
</feature>
<dbReference type="EMBL" id="CADCXU010022857">
    <property type="protein sequence ID" value="CAB0010184.1"/>
    <property type="molecule type" value="Genomic_DNA"/>
</dbReference>
<evidence type="ECO:0000313" key="3">
    <source>
        <dbReference type="Proteomes" id="UP000479000"/>
    </source>
</evidence>
<keyword evidence="3" id="KW-1185">Reference proteome</keyword>
<sequence>MQPRCDCNLYEEELECEDKGTRDDLYKRMMEQCSLRSSRTYKVRDTVPASPVTYSGPTRKSTADIRAPVSKH</sequence>
<evidence type="ECO:0000256" key="1">
    <source>
        <dbReference type="SAM" id="MobiDB-lite"/>
    </source>
</evidence>
<reference evidence="2 3" key="1">
    <citation type="submission" date="2020-02" db="EMBL/GenBank/DDBJ databases">
        <authorList>
            <person name="Ferguson B K."/>
        </authorList>
    </citation>
    <scope>NUCLEOTIDE SEQUENCE [LARGE SCALE GENOMIC DNA]</scope>
</reference>
<dbReference type="Proteomes" id="UP000479000">
    <property type="component" value="Unassembled WGS sequence"/>
</dbReference>
<evidence type="ECO:0000313" key="2">
    <source>
        <dbReference type="EMBL" id="CAB0010184.1"/>
    </source>
</evidence>
<accession>A0A6H5H3Y0</accession>
<feature type="non-terminal residue" evidence="2">
    <location>
        <position position="72"/>
    </location>
</feature>